<sequence length="461" mass="52268">MGTIKGGFHMAFDLTQLHVDQSHDTLTKDGKLHRQSQPIAQLAEFTVPTRDPLEPIKQVESALIAELIPMRHERMAASSFAFFRGTAELMAEDLAAQKQADIPVVASGDAHIGNFGFYASPERQLLFDLNDFDEVGVASFEFDVKRLLTSIVLAGQLNGFETEDLLQLVTESAEVYREGIRSNNELSTLDRFYISSEVKTLLDQLDASPDAAEFLQPVISKAMRHNSENVVDKFTTTDKMGHTIFRDLPPKSIHLSEKNYQEIHAGINMYRKTTRADINLLLSNYHVTDIIRHSVGVGSFGTRCYLVLLTSNDQSHLVLQVKEALPNRRFFTPHHELTRSQEVTEGQRIIDAQKILQKASDPFLGYFTLDEHSYYVRQFRDMKESIELTSLSWENFQTYAKSCAYLLASSHAQSPTLPLIAGYLGKKDTFDDAVTTWVRDYTQQVQKDYQRFVEALSNKEI</sequence>
<dbReference type="EMBL" id="JQCE01000038">
    <property type="protein sequence ID" value="KRO16477.1"/>
    <property type="molecule type" value="Genomic_DNA"/>
</dbReference>
<organism evidence="1 2">
    <name type="scientific">Lacticaseibacillus saniviri JCM 17471 = DSM 24301</name>
    <dbReference type="NCBI Taxonomy" id="1293598"/>
    <lineage>
        <taxon>Bacteria</taxon>
        <taxon>Bacillati</taxon>
        <taxon>Bacillota</taxon>
        <taxon>Bacilli</taxon>
        <taxon>Lactobacillales</taxon>
        <taxon>Lactobacillaceae</taxon>
        <taxon>Lacticaseibacillus</taxon>
    </lineage>
</organism>
<dbReference type="STRING" id="1293598.IV56_GL001260"/>
<name>A0A0R2MXC4_9LACO</name>
<gene>
    <name evidence="1" type="ORF">IV56_GL001260</name>
</gene>
<accession>A0A0R2MXC4</accession>
<keyword evidence="2" id="KW-1185">Reference proteome</keyword>
<proteinExistence type="predicted"/>
<dbReference type="Pfam" id="PF10009">
    <property type="entry name" value="DUF2252"/>
    <property type="match status" value="1"/>
</dbReference>
<reference evidence="1 2" key="1">
    <citation type="journal article" date="2015" name="Genome Announc.">
        <title>Expanding the biotechnology potential of lactobacilli through comparative genomics of 213 strains and associated genera.</title>
        <authorList>
            <person name="Sun Z."/>
            <person name="Harris H.M."/>
            <person name="McCann A."/>
            <person name="Guo C."/>
            <person name="Argimon S."/>
            <person name="Zhang W."/>
            <person name="Yang X."/>
            <person name="Jeffery I.B."/>
            <person name="Cooney J.C."/>
            <person name="Kagawa T.F."/>
            <person name="Liu W."/>
            <person name="Song Y."/>
            <person name="Salvetti E."/>
            <person name="Wrobel A."/>
            <person name="Rasinkangas P."/>
            <person name="Parkhill J."/>
            <person name="Rea M.C."/>
            <person name="O'Sullivan O."/>
            <person name="Ritari J."/>
            <person name="Douillard F.P."/>
            <person name="Paul Ross R."/>
            <person name="Yang R."/>
            <person name="Briner A.E."/>
            <person name="Felis G.E."/>
            <person name="de Vos W.M."/>
            <person name="Barrangou R."/>
            <person name="Klaenhammer T.R."/>
            <person name="Caufield P.W."/>
            <person name="Cui Y."/>
            <person name="Zhang H."/>
            <person name="O'Toole P.W."/>
        </authorList>
    </citation>
    <scope>NUCLEOTIDE SEQUENCE [LARGE SCALE GENOMIC DNA]</scope>
    <source>
        <strain evidence="1 2">DSM 24301</strain>
    </source>
</reference>
<dbReference type="PATRIC" id="fig|1293598.4.peg.1324"/>
<dbReference type="Proteomes" id="UP000050969">
    <property type="component" value="Unassembled WGS sequence"/>
</dbReference>
<protein>
    <recommendedName>
        <fullName evidence="3">DUF2252 domain-containing protein</fullName>
    </recommendedName>
</protein>
<dbReference type="InterPro" id="IPR018721">
    <property type="entry name" value="DUF2252"/>
</dbReference>
<dbReference type="PANTHER" id="PTHR39441">
    <property type="entry name" value="DUF2252 DOMAIN-CONTAINING PROTEIN"/>
    <property type="match status" value="1"/>
</dbReference>
<comment type="caution">
    <text evidence="1">The sequence shown here is derived from an EMBL/GenBank/DDBJ whole genome shotgun (WGS) entry which is preliminary data.</text>
</comment>
<dbReference type="AlphaFoldDB" id="A0A0R2MXC4"/>
<evidence type="ECO:0000313" key="2">
    <source>
        <dbReference type="Proteomes" id="UP000050969"/>
    </source>
</evidence>
<dbReference type="PANTHER" id="PTHR39441:SF1">
    <property type="entry name" value="DUF2252 DOMAIN-CONTAINING PROTEIN"/>
    <property type="match status" value="1"/>
</dbReference>
<evidence type="ECO:0000313" key="1">
    <source>
        <dbReference type="EMBL" id="KRO16477.1"/>
    </source>
</evidence>
<evidence type="ECO:0008006" key="3">
    <source>
        <dbReference type="Google" id="ProtNLM"/>
    </source>
</evidence>